<sequence>MTTSEFSDLDYLREIERLAHRVRVEAGNEGWLSYQADPDEATPLQRSVNALARVLHHYHFDGDGCLEEDRPLIRLVGASVLKPGVMPAGVEEAYEVVCARIGVDPRPEGWALWNTWGDGDLQVTMVVSAVETTEGLFRNWARGRAVDPVSPLPSQIALVRQGWIGPVTFSPRGVKHTGLGGLPLASVAPPGQ</sequence>
<dbReference type="EMBL" id="JBIUYY010000030">
    <property type="protein sequence ID" value="MFJ2825979.1"/>
    <property type="molecule type" value="Genomic_DNA"/>
</dbReference>
<proteinExistence type="predicted"/>
<keyword evidence="2" id="KW-1185">Reference proteome</keyword>
<reference evidence="1 2" key="1">
    <citation type="submission" date="2024-10" db="EMBL/GenBank/DDBJ databases">
        <title>The Natural Products Discovery Center: Release of the First 8490 Sequenced Strains for Exploring Actinobacteria Biosynthetic Diversity.</title>
        <authorList>
            <person name="Kalkreuter E."/>
            <person name="Kautsar S.A."/>
            <person name="Yang D."/>
            <person name="Bader C.D."/>
            <person name="Teijaro C.N."/>
            <person name="Fluegel L."/>
            <person name="Davis C.M."/>
            <person name="Simpson J.R."/>
            <person name="Lauterbach L."/>
            <person name="Steele A.D."/>
            <person name="Gui C."/>
            <person name="Meng S."/>
            <person name="Li G."/>
            <person name="Viehrig K."/>
            <person name="Ye F."/>
            <person name="Su P."/>
            <person name="Kiefer A.F."/>
            <person name="Nichols A."/>
            <person name="Cepeda A.J."/>
            <person name="Yan W."/>
            <person name="Fan B."/>
            <person name="Jiang Y."/>
            <person name="Adhikari A."/>
            <person name="Zheng C.-J."/>
            <person name="Schuster L."/>
            <person name="Cowan T.M."/>
            <person name="Smanski M.J."/>
            <person name="Chevrette M.G."/>
            <person name="De Carvalho L.P.S."/>
            <person name="Shen B."/>
        </authorList>
    </citation>
    <scope>NUCLEOTIDE SEQUENCE [LARGE SCALE GENOMIC DNA]</scope>
    <source>
        <strain evidence="1 2">NPDC087220</strain>
    </source>
</reference>
<name>A0ABW8ERT0_STRT5</name>
<dbReference type="Proteomes" id="UP001617351">
    <property type="component" value="Unassembled WGS sequence"/>
</dbReference>
<evidence type="ECO:0000313" key="2">
    <source>
        <dbReference type="Proteomes" id="UP001617351"/>
    </source>
</evidence>
<gene>
    <name evidence="1" type="ORF">ACIO7M_33500</name>
</gene>
<dbReference type="RefSeq" id="WP_365514425.1">
    <property type="nucleotide sequence ID" value="NZ_JBFANW010000510.1"/>
</dbReference>
<organism evidence="1 2">
    <name type="scientific">Streptomyces toxytricini</name>
    <name type="common">Actinomyces toxytricini</name>
    <dbReference type="NCBI Taxonomy" id="67369"/>
    <lineage>
        <taxon>Bacteria</taxon>
        <taxon>Bacillati</taxon>
        <taxon>Actinomycetota</taxon>
        <taxon>Actinomycetes</taxon>
        <taxon>Kitasatosporales</taxon>
        <taxon>Streptomycetaceae</taxon>
        <taxon>Streptomyces</taxon>
    </lineage>
</organism>
<accession>A0ABW8ERT0</accession>
<protein>
    <submittedName>
        <fullName evidence="1">Uncharacterized protein</fullName>
    </submittedName>
</protein>
<comment type="caution">
    <text evidence="1">The sequence shown here is derived from an EMBL/GenBank/DDBJ whole genome shotgun (WGS) entry which is preliminary data.</text>
</comment>
<evidence type="ECO:0000313" key="1">
    <source>
        <dbReference type="EMBL" id="MFJ2825979.1"/>
    </source>
</evidence>